<proteinExistence type="predicted"/>
<dbReference type="STRING" id="716816.BST96_14120"/>
<evidence type="ECO:0000256" key="2">
    <source>
        <dbReference type="ARBA" id="ARBA00023015"/>
    </source>
</evidence>
<evidence type="ECO:0000259" key="5">
    <source>
        <dbReference type="PROSITE" id="PS50937"/>
    </source>
</evidence>
<dbReference type="EMBL" id="CP019343">
    <property type="protein sequence ID" value="ARN75151.1"/>
    <property type="molecule type" value="Genomic_DNA"/>
</dbReference>
<reference evidence="6 7" key="1">
    <citation type="submission" date="2016-11" db="EMBL/GenBank/DDBJ databases">
        <title>Trade-off between light-utilization and light-protection in marine flavobacteria.</title>
        <authorList>
            <person name="Kumagai Y."/>
        </authorList>
    </citation>
    <scope>NUCLEOTIDE SEQUENCE [LARGE SCALE GENOMIC DNA]</scope>
    <source>
        <strain evidence="6 7">NBRC 107125</strain>
    </source>
</reference>
<sequence length="317" mass="35326">MSSQQNLQQASYSIGVVSRLTGISAHCLRMWERRHGLGPSSRTAGGQREYSKVDLDHLSLIKQLLDQGMRIKDIAALPQKTLSLMATQSANEDTELNQPFDTVVIGRAFSALFKKHRNRYPRLSIEFPSVSAEQWINTFTEPFAAKIVILQADTVNQQTLVKLKHYKQQGCSIFLHHPALSDAIKEQLGREGIACIDSPINLELIDRLTARAQKEQTYISGLFDSSREFNLPLPASIPHYFSDQALTEAAGINSAITCQCPSHLSELIRSLNAFEQYSQQCGAENWKQASVHACIYAYTAQARGLLEQALLAAIDEH</sequence>
<dbReference type="GO" id="GO:0003677">
    <property type="term" value="F:DNA binding"/>
    <property type="evidence" value="ECO:0007669"/>
    <property type="project" value="UniProtKB-KW"/>
</dbReference>
<keyword evidence="1" id="KW-0678">Repressor</keyword>
<dbReference type="Gene3D" id="1.10.1660.10">
    <property type="match status" value="1"/>
</dbReference>
<dbReference type="RefSeq" id="WP_169714002.1">
    <property type="nucleotide sequence ID" value="NZ_CP019343.1"/>
</dbReference>
<evidence type="ECO:0000313" key="6">
    <source>
        <dbReference type="EMBL" id="ARN75151.1"/>
    </source>
</evidence>
<accession>A0A1X9NDB6</accession>
<dbReference type="PANTHER" id="PTHR30204:SF69">
    <property type="entry name" value="MERR-FAMILY TRANSCRIPTIONAL REGULATOR"/>
    <property type="match status" value="1"/>
</dbReference>
<dbReference type="Proteomes" id="UP000193450">
    <property type="component" value="Chromosome"/>
</dbReference>
<dbReference type="SMART" id="SM00422">
    <property type="entry name" value="HTH_MERR"/>
    <property type="match status" value="1"/>
</dbReference>
<dbReference type="PROSITE" id="PS50937">
    <property type="entry name" value="HTH_MERR_2"/>
    <property type="match status" value="1"/>
</dbReference>
<organism evidence="6 7">
    <name type="scientific">Oceanicoccus sagamiensis</name>
    <dbReference type="NCBI Taxonomy" id="716816"/>
    <lineage>
        <taxon>Bacteria</taxon>
        <taxon>Pseudomonadati</taxon>
        <taxon>Pseudomonadota</taxon>
        <taxon>Gammaproteobacteria</taxon>
        <taxon>Cellvibrionales</taxon>
        <taxon>Spongiibacteraceae</taxon>
        <taxon>Oceanicoccus</taxon>
    </lineage>
</organism>
<keyword evidence="2" id="KW-0805">Transcription regulation</keyword>
<dbReference type="InterPro" id="IPR047057">
    <property type="entry name" value="MerR_fam"/>
</dbReference>
<dbReference type="Pfam" id="PF13411">
    <property type="entry name" value="MerR_1"/>
    <property type="match status" value="1"/>
</dbReference>
<dbReference type="KEGG" id="osg:BST96_14120"/>
<keyword evidence="3" id="KW-0238">DNA-binding</keyword>
<dbReference type="GO" id="GO:0003700">
    <property type="term" value="F:DNA-binding transcription factor activity"/>
    <property type="evidence" value="ECO:0007669"/>
    <property type="project" value="InterPro"/>
</dbReference>
<dbReference type="PANTHER" id="PTHR30204">
    <property type="entry name" value="REDOX-CYCLING DRUG-SENSING TRANSCRIPTIONAL ACTIVATOR SOXR"/>
    <property type="match status" value="1"/>
</dbReference>
<name>A0A1X9NDB6_9GAMM</name>
<dbReference type="InterPro" id="IPR000551">
    <property type="entry name" value="MerR-type_HTH_dom"/>
</dbReference>
<keyword evidence="4" id="KW-0804">Transcription</keyword>
<evidence type="ECO:0000313" key="7">
    <source>
        <dbReference type="Proteomes" id="UP000193450"/>
    </source>
</evidence>
<gene>
    <name evidence="6" type="ORF">BST96_14120</name>
</gene>
<feature type="domain" description="HTH merR-type" evidence="5">
    <location>
        <begin position="11"/>
        <end position="80"/>
    </location>
</feature>
<keyword evidence="7" id="KW-1185">Reference proteome</keyword>
<evidence type="ECO:0000256" key="1">
    <source>
        <dbReference type="ARBA" id="ARBA00022491"/>
    </source>
</evidence>
<dbReference type="SUPFAM" id="SSF46955">
    <property type="entry name" value="Putative DNA-binding domain"/>
    <property type="match status" value="1"/>
</dbReference>
<dbReference type="CDD" id="cd01104">
    <property type="entry name" value="HTH_MlrA-CarA"/>
    <property type="match status" value="1"/>
</dbReference>
<evidence type="ECO:0000256" key="3">
    <source>
        <dbReference type="ARBA" id="ARBA00023125"/>
    </source>
</evidence>
<dbReference type="AlphaFoldDB" id="A0A1X9NDB6"/>
<evidence type="ECO:0000256" key="4">
    <source>
        <dbReference type="ARBA" id="ARBA00023163"/>
    </source>
</evidence>
<dbReference type="InterPro" id="IPR009061">
    <property type="entry name" value="DNA-bd_dom_put_sf"/>
</dbReference>
<protein>
    <recommendedName>
        <fullName evidence="5">HTH merR-type domain-containing protein</fullName>
    </recommendedName>
</protein>